<reference evidence="6" key="1">
    <citation type="submission" date="2017-08" db="EMBL/GenBank/DDBJ databases">
        <authorList>
            <person name="Varghese N."/>
            <person name="Submissions S."/>
        </authorList>
    </citation>
    <scope>NUCLEOTIDE SEQUENCE [LARGE SCALE GENOMIC DNA]</scope>
    <source>
        <strain evidence="6">KCTC 23107</strain>
    </source>
</reference>
<keyword evidence="1" id="KW-0285">Flavoprotein</keyword>
<dbReference type="InterPro" id="IPR051312">
    <property type="entry name" value="Diverse_Substr_Oxidored"/>
</dbReference>
<dbReference type="PROSITE" id="PS51387">
    <property type="entry name" value="FAD_PCMH"/>
    <property type="match status" value="1"/>
</dbReference>
<evidence type="ECO:0000256" key="2">
    <source>
        <dbReference type="ARBA" id="ARBA00022827"/>
    </source>
</evidence>
<dbReference type="InterPro" id="IPR005107">
    <property type="entry name" value="CO_DH_flav_C"/>
</dbReference>
<dbReference type="Gene3D" id="3.30.43.10">
    <property type="entry name" value="Uridine Diphospho-n-acetylenolpyruvylglucosamine Reductase, domain 2"/>
    <property type="match status" value="1"/>
</dbReference>
<dbReference type="Pfam" id="PF00941">
    <property type="entry name" value="FAD_binding_5"/>
    <property type="match status" value="1"/>
</dbReference>
<name>A0A286I974_9HYPH</name>
<dbReference type="Proteomes" id="UP000219465">
    <property type="component" value="Unassembled WGS sequence"/>
</dbReference>
<dbReference type="InterPro" id="IPR016169">
    <property type="entry name" value="FAD-bd_PCMH_sub2"/>
</dbReference>
<dbReference type="OrthoDB" id="9793944at2"/>
<dbReference type="SMART" id="SM01092">
    <property type="entry name" value="CO_deh_flav_C"/>
    <property type="match status" value="1"/>
</dbReference>
<protein>
    <submittedName>
        <fullName evidence="5">Carbon-monoxide dehydrogenase medium subunit</fullName>
    </submittedName>
</protein>
<dbReference type="Gene3D" id="3.30.390.50">
    <property type="entry name" value="CO dehydrogenase flavoprotein, C-terminal domain"/>
    <property type="match status" value="1"/>
</dbReference>
<dbReference type="InterPro" id="IPR016166">
    <property type="entry name" value="FAD-bd_PCMH"/>
</dbReference>
<evidence type="ECO:0000259" key="4">
    <source>
        <dbReference type="PROSITE" id="PS51387"/>
    </source>
</evidence>
<dbReference type="Gene3D" id="3.30.465.10">
    <property type="match status" value="1"/>
</dbReference>
<dbReference type="SUPFAM" id="SSF56176">
    <property type="entry name" value="FAD-binding/transporter-associated domain-like"/>
    <property type="match status" value="1"/>
</dbReference>
<organism evidence="5 6">
    <name type="scientific">Hoeflea halophila</name>
    <dbReference type="NCBI Taxonomy" id="714899"/>
    <lineage>
        <taxon>Bacteria</taxon>
        <taxon>Pseudomonadati</taxon>
        <taxon>Pseudomonadota</taxon>
        <taxon>Alphaproteobacteria</taxon>
        <taxon>Hyphomicrobiales</taxon>
        <taxon>Rhizobiaceae</taxon>
        <taxon>Hoeflea</taxon>
    </lineage>
</organism>
<dbReference type="InterPro" id="IPR002346">
    <property type="entry name" value="Mopterin_DH_FAD-bd"/>
</dbReference>
<feature type="domain" description="FAD-binding PCMH-type" evidence="4">
    <location>
        <begin position="1"/>
        <end position="170"/>
    </location>
</feature>
<evidence type="ECO:0000313" key="5">
    <source>
        <dbReference type="EMBL" id="SOE16683.1"/>
    </source>
</evidence>
<dbReference type="RefSeq" id="WP_097106723.1">
    <property type="nucleotide sequence ID" value="NZ_OCPC01000002.1"/>
</dbReference>
<sequence>MYATNYHRASSVEDAVKLATANDETKYLAGGQTLLPTMKQRLAAPSDLVDLRHIASMKGISVNGGTIRIGAATPHADVANSKEVASACPGLAHLAAHIGDPHVRHMGTIGGSIANNDPAADYPAGLMALNATIVTNKRSISADDFFTGMFDTALEDGELVVAVEITAPSKCGYAKFPNPASRYAMTGVFVAKHGDGSVRVAVTGAGSDGVFRHEGMEQALASNFSAEALDSVTVDDADLMSDIHASSAYRANLVKVMARRAVAAAG</sequence>
<dbReference type="InterPro" id="IPR036683">
    <property type="entry name" value="CO_DH_flav_C_dom_sf"/>
</dbReference>
<dbReference type="PANTHER" id="PTHR42659:SF2">
    <property type="entry name" value="XANTHINE DEHYDROGENASE SUBUNIT C-RELATED"/>
    <property type="match status" value="1"/>
</dbReference>
<dbReference type="SUPFAM" id="SSF55447">
    <property type="entry name" value="CO dehydrogenase flavoprotein C-terminal domain-like"/>
    <property type="match status" value="1"/>
</dbReference>
<dbReference type="GO" id="GO:0071949">
    <property type="term" value="F:FAD binding"/>
    <property type="evidence" value="ECO:0007669"/>
    <property type="project" value="InterPro"/>
</dbReference>
<dbReference type="InterPro" id="IPR016167">
    <property type="entry name" value="FAD-bd_PCMH_sub1"/>
</dbReference>
<accession>A0A286I974</accession>
<dbReference type="EMBL" id="OCPC01000002">
    <property type="protein sequence ID" value="SOE16683.1"/>
    <property type="molecule type" value="Genomic_DNA"/>
</dbReference>
<dbReference type="PANTHER" id="PTHR42659">
    <property type="entry name" value="XANTHINE DEHYDROGENASE SUBUNIT C-RELATED"/>
    <property type="match status" value="1"/>
</dbReference>
<evidence type="ECO:0000256" key="1">
    <source>
        <dbReference type="ARBA" id="ARBA00022630"/>
    </source>
</evidence>
<proteinExistence type="predicted"/>
<dbReference type="AlphaFoldDB" id="A0A286I974"/>
<keyword evidence="2" id="KW-0274">FAD</keyword>
<evidence type="ECO:0000256" key="3">
    <source>
        <dbReference type="ARBA" id="ARBA00023002"/>
    </source>
</evidence>
<dbReference type="InterPro" id="IPR036318">
    <property type="entry name" value="FAD-bd_PCMH-like_sf"/>
</dbReference>
<keyword evidence="3" id="KW-0560">Oxidoreductase</keyword>
<dbReference type="GO" id="GO:0016491">
    <property type="term" value="F:oxidoreductase activity"/>
    <property type="evidence" value="ECO:0007669"/>
    <property type="project" value="UniProtKB-KW"/>
</dbReference>
<gene>
    <name evidence="5" type="ORF">SAMN05877838_1563</name>
</gene>
<keyword evidence="6" id="KW-1185">Reference proteome</keyword>
<evidence type="ECO:0000313" key="6">
    <source>
        <dbReference type="Proteomes" id="UP000219465"/>
    </source>
</evidence>